<feature type="site" description="Essential for DHBP synthase activity" evidence="19">
    <location>
        <position position="171"/>
    </location>
</feature>
<proteinExistence type="inferred from homology"/>
<reference evidence="22" key="1">
    <citation type="journal article" date="2020" name="mSystems">
        <title>Genome- and Community-Level Interaction Insights into Carbon Utilization and Element Cycling Functions of Hydrothermarchaeota in Hydrothermal Sediment.</title>
        <authorList>
            <person name="Zhou Z."/>
            <person name="Liu Y."/>
            <person name="Xu W."/>
            <person name="Pan J."/>
            <person name="Luo Z.H."/>
            <person name="Li M."/>
        </authorList>
    </citation>
    <scope>NUCLEOTIDE SEQUENCE [LARGE SCALE GENOMIC DNA]</scope>
    <source>
        <strain evidence="22">SpSt-626</strain>
        <strain evidence="21">SpSt-695</strain>
    </source>
</reference>
<feature type="domain" description="GTP cyclohydrolase II" evidence="20">
    <location>
        <begin position="215"/>
        <end position="380"/>
    </location>
</feature>
<keyword evidence="8 19" id="KW-0479">Metal-binding</keyword>
<dbReference type="InterPro" id="IPR032677">
    <property type="entry name" value="GTP_cyclohydro_II"/>
</dbReference>
<comment type="function">
    <text evidence="17 19">Catalyzes the conversion of GTP to 2,5-diamino-6-ribosylamino-4(3H)-pyrimidinone 5'-phosphate (DARP), formate and pyrophosphate.</text>
</comment>
<keyword evidence="7 19" id="KW-0686">Riboflavin biosynthesis</keyword>
<dbReference type="NCBIfam" id="NF006803">
    <property type="entry name" value="PRK09311.1"/>
    <property type="match status" value="1"/>
</dbReference>
<dbReference type="Gene3D" id="3.90.870.10">
    <property type="entry name" value="DHBP synthase"/>
    <property type="match status" value="1"/>
</dbReference>
<evidence type="ECO:0000256" key="18">
    <source>
        <dbReference type="ARBA" id="ARBA00049295"/>
    </source>
</evidence>
<dbReference type="SUPFAM" id="SSF55821">
    <property type="entry name" value="YrdC/RibB"/>
    <property type="match status" value="1"/>
</dbReference>
<dbReference type="EMBL" id="DTAR01000087">
    <property type="protein sequence ID" value="HGM97614.1"/>
    <property type="molecule type" value="Genomic_DNA"/>
</dbReference>
<feature type="binding site" evidence="19">
    <location>
        <position position="171"/>
    </location>
    <ligand>
        <name>D-ribulose 5-phosphate</name>
        <dbReference type="ChEBI" id="CHEBI:58121"/>
    </ligand>
</feature>
<evidence type="ECO:0000256" key="10">
    <source>
        <dbReference type="ARBA" id="ARBA00022801"/>
    </source>
</evidence>
<evidence type="ECO:0000256" key="16">
    <source>
        <dbReference type="ARBA" id="ARBA00023268"/>
    </source>
</evidence>
<feature type="binding site" evidence="19">
    <location>
        <position position="280"/>
    </location>
    <ligand>
        <name>GTP</name>
        <dbReference type="ChEBI" id="CHEBI:37565"/>
    </ligand>
</feature>
<comment type="pathway">
    <text evidence="4 19">Cofactor biosynthesis; riboflavin biosynthesis; 5-amino-6-(D-ribitylamino)uracil from GTP: step 1/4.</text>
</comment>
<protein>
    <recommendedName>
        <fullName evidence="19">Riboflavin biosynthesis protein RibBA</fullName>
    </recommendedName>
    <domain>
        <recommendedName>
            <fullName evidence="19">3,4-dihydroxy-2-butanone 4-phosphate synthase</fullName>
            <shortName evidence="19">DHBP synthase</shortName>
            <ecNumber evidence="19">4.1.99.12</ecNumber>
        </recommendedName>
    </domain>
    <domain>
        <recommendedName>
            <fullName evidence="19">GTP cyclohydrolase-2</fullName>
            <ecNumber evidence="19">3.5.4.25</ecNumber>
        </recommendedName>
        <alternativeName>
            <fullName evidence="19">GTP cyclohydrolase II</fullName>
        </alternativeName>
    </domain>
</protein>
<evidence type="ECO:0000256" key="2">
    <source>
        <dbReference type="ARBA" id="ARBA00001936"/>
    </source>
</evidence>
<feature type="binding site" evidence="19">
    <location>
        <begin position="302"/>
        <end position="304"/>
    </location>
    <ligand>
        <name>GTP</name>
        <dbReference type="ChEBI" id="CHEBI:37565"/>
    </ligand>
</feature>
<evidence type="ECO:0000259" key="20">
    <source>
        <dbReference type="Pfam" id="PF00925"/>
    </source>
</evidence>
<dbReference type="InterPro" id="IPR000422">
    <property type="entry name" value="DHBP_synthase_RibB"/>
</dbReference>
<dbReference type="Pfam" id="PF00925">
    <property type="entry name" value="GTP_cyclohydro2"/>
    <property type="match status" value="1"/>
</dbReference>
<evidence type="ECO:0000256" key="17">
    <source>
        <dbReference type="ARBA" id="ARBA00043932"/>
    </source>
</evidence>
<feature type="binding site" evidence="19">
    <location>
        <begin position="147"/>
        <end position="151"/>
    </location>
    <ligand>
        <name>D-ribulose 5-phosphate</name>
        <dbReference type="ChEBI" id="CHEBI:58121"/>
    </ligand>
</feature>
<feature type="active site" description="Proton acceptor; for GTP cyclohydrolase activity" evidence="19">
    <location>
        <position position="336"/>
    </location>
</feature>
<dbReference type="PANTHER" id="PTHR21327">
    <property type="entry name" value="GTP CYCLOHYDROLASE II-RELATED"/>
    <property type="match status" value="1"/>
</dbReference>
<evidence type="ECO:0000313" key="22">
    <source>
        <dbReference type="EMBL" id="HGM97614.1"/>
    </source>
</evidence>
<dbReference type="InterPro" id="IPR016299">
    <property type="entry name" value="Riboflavin_synth_RibBA"/>
</dbReference>
<dbReference type="EC" id="4.1.99.12" evidence="19"/>
<feature type="binding site" evidence="19">
    <location>
        <position position="264"/>
    </location>
    <ligand>
        <name>Zn(2+)</name>
        <dbReference type="ChEBI" id="CHEBI:29105"/>
        <note>catalytic</note>
    </ligand>
</feature>
<feature type="binding site" evidence="19">
    <location>
        <position position="277"/>
    </location>
    <ligand>
        <name>Zn(2+)</name>
        <dbReference type="ChEBI" id="CHEBI:29105"/>
        <note>catalytic</note>
    </ligand>
</feature>
<dbReference type="SUPFAM" id="SSF142695">
    <property type="entry name" value="RibA-like"/>
    <property type="match status" value="1"/>
</dbReference>
<dbReference type="InterPro" id="IPR000926">
    <property type="entry name" value="RibA"/>
</dbReference>
<feature type="binding site" evidence="19">
    <location>
        <position position="324"/>
    </location>
    <ligand>
        <name>GTP</name>
        <dbReference type="ChEBI" id="CHEBI:37565"/>
    </ligand>
</feature>
<evidence type="ECO:0000256" key="1">
    <source>
        <dbReference type="ARBA" id="ARBA00000141"/>
    </source>
</evidence>
<comment type="cofactor">
    <cofactor evidence="19">
        <name>Zn(2+)</name>
        <dbReference type="ChEBI" id="CHEBI:29105"/>
    </cofactor>
    <text evidence="19">Binds 1 zinc ion per subunit.</text>
</comment>
<dbReference type="PIRSF" id="PIRSF001259">
    <property type="entry name" value="RibA"/>
    <property type="match status" value="1"/>
</dbReference>
<evidence type="ECO:0000256" key="15">
    <source>
        <dbReference type="ARBA" id="ARBA00023239"/>
    </source>
</evidence>
<evidence type="ECO:0000256" key="13">
    <source>
        <dbReference type="ARBA" id="ARBA00023134"/>
    </source>
</evidence>
<keyword evidence="14 19" id="KW-0464">Manganese</keyword>
<keyword evidence="11 19" id="KW-0862">Zinc</keyword>
<keyword evidence="16 19" id="KW-0511">Multifunctional enzyme</keyword>
<feature type="binding site" evidence="19">
    <location>
        <position position="150"/>
    </location>
    <ligand>
        <name>Mg(2+)</name>
        <dbReference type="ChEBI" id="CHEBI:18420"/>
        <label>2</label>
    </ligand>
</feature>
<keyword evidence="10 19" id="KW-0378">Hydrolase</keyword>
<dbReference type="FunFam" id="3.40.50.10990:FF:000001">
    <property type="entry name" value="Riboflavin biosynthesis protein RibBA"/>
    <property type="match status" value="1"/>
</dbReference>
<feature type="region of interest" description="DHBP synthase" evidence="19">
    <location>
        <begin position="1"/>
        <end position="208"/>
    </location>
</feature>
<dbReference type="GO" id="GO:0030145">
    <property type="term" value="F:manganese ion binding"/>
    <property type="evidence" value="ECO:0007669"/>
    <property type="project" value="UniProtKB-UniRule"/>
</dbReference>
<name>A0A7V4ABI2_UNCW3</name>
<keyword evidence="12 19" id="KW-0460">Magnesium</keyword>
<dbReference type="Pfam" id="PF00926">
    <property type="entry name" value="DHBP_synthase"/>
    <property type="match status" value="1"/>
</dbReference>
<dbReference type="UniPathway" id="UPA00275">
    <property type="reaction ID" value="UER00399"/>
</dbReference>
<dbReference type="InterPro" id="IPR017945">
    <property type="entry name" value="DHBP_synth_RibB-like_a/b_dom"/>
</dbReference>
<evidence type="ECO:0000256" key="19">
    <source>
        <dbReference type="HAMAP-Rule" id="MF_01283"/>
    </source>
</evidence>
<dbReference type="GO" id="GO:0009231">
    <property type="term" value="P:riboflavin biosynthetic process"/>
    <property type="evidence" value="ECO:0007669"/>
    <property type="project" value="UniProtKB-UniRule"/>
</dbReference>
<feature type="binding site" evidence="19">
    <location>
        <position position="37"/>
    </location>
    <ligand>
        <name>D-ribulose 5-phosphate</name>
        <dbReference type="ChEBI" id="CHEBI:58121"/>
    </ligand>
</feature>
<comment type="similarity">
    <text evidence="6 19">In the N-terminal section; belongs to the DHBP synthase family.</text>
</comment>
<evidence type="ECO:0000256" key="9">
    <source>
        <dbReference type="ARBA" id="ARBA00022741"/>
    </source>
</evidence>
<dbReference type="EC" id="3.5.4.25" evidence="19"/>
<comment type="similarity">
    <text evidence="19">In the C-terminal section; belongs to the GTP cyclohydrolase II family.</text>
</comment>
<sequence length="411" mass="45804">MKEESYLFATIEEALEDIKKGKIVIVVDDEERENEGDMIVAAEKVTPEIINFMAKEARGLICLSLTKKRCEELGIPDFSIISPNTSKMGTPFCAPIDAKNGVTTGSSAYDRAQTIKVAISPDTKPEDIAIPGHVYTLKAHEAGVLRRAGHTEAAVDLARLAGLYPAGVLCEIMDEDGKMARLPKLFEIAKKFSLKVITIKDLIKYRIKREKLVRRVVETSLPTPYGEFKLIVYEDIVDKEVHLALVKGEPFGKENVLVRVHSQCLTGDIFHSLRCDCGDQLKLALEKINKEKEGVLVYMRQEGRGIGLLNKLKAYALQDKGYDTVEANKILGFPPDLRDYGIGAQILVDLGLSSIRLMTNNPKKIVGLEGYGITITERIPLNTNPRKENLNYLKAKRDKLGHMIDNLKELK</sequence>
<dbReference type="HAMAP" id="MF_01283">
    <property type="entry name" value="RibBA"/>
    <property type="match status" value="1"/>
</dbReference>
<evidence type="ECO:0000256" key="3">
    <source>
        <dbReference type="ARBA" id="ARBA00002284"/>
    </source>
</evidence>
<evidence type="ECO:0000256" key="12">
    <source>
        <dbReference type="ARBA" id="ARBA00022842"/>
    </source>
</evidence>
<comment type="catalytic activity">
    <reaction evidence="18 19">
        <text>GTP + 4 H2O = 2,5-diamino-6-hydroxy-4-(5-phosphoribosylamino)-pyrimidine + formate + 2 phosphate + 3 H(+)</text>
        <dbReference type="Rhea" id="RHEA:23704"/>
        <dbReference type="ChEBI" id="CHEBI:15377"/>
        <dbReference type="ChEBI" id="CHEBI:15378"/>
        <dbReference type="ChEBI" id="CHEBI:15740"/>
        <dbReference type="ChEBI" id="CHEBI:37565"/>
        <dbReference type="ChEBI" id="CHEBI:43474"/>
        <dbReference type="ChEBI" id="CHEBI:58614"/>
        <dbReference type="EC" id="3.5.4.25"/>
    </reaction>
</comment>
<feature type="binding site" evidence="19">
    <location>
        <begin position="32"/>
        <end position="33"/>
    </location>
    <ligand>
        <name>D-ribulose 5-phosphate</name>
        <dbReference type="ChEBI" id="CHEBI:58121"/>
    </ligand>
</feature>
<dbReference type="HAMAP" id="MF_00180">
    <property type="entry name" value="RibB"/>
    <property type="match status" value="1"/>
</dbReference>
<dbReference type="InterPro" id="IPR036144">
    <property type="entry name" value="RibA-like_sf"/>
</dbReference>
<dbReference type="FunFam" id="3.90.870.10:FF:000001">
    <property type="entry name" value="Riboflavin biosynthesis protein RibBA"/>
    <property type="match status" value="1"/>
</dbReference>
<keyword evidence="9 19" id="KW-0547">Nucleotide-binding</keyword>
<dbReference type="NCBIfam" id="TIGR00506">
    <property type="entry name" value="ribB"/>
    <property type="match status" value="1"/>
</dbReference>
<feature type="binding site" evidence="19">
    <location>
        <position position="275"/>
    </location>
    <ligand>
        <name>Zn(2+)</name>
        <dbReference type="ChEBI" id="CHEBI:29105"/>
        <note>catalytic</note>
    </ligand>
</feature>
<dbReference type="Gene3D" id="3.40.50.10990">
    <property type="entry name" value="GTP cyclohydrolase II"/>
    <property type="match status" value="1"/>
</dbReference>
<evidence type="ECO:0000256" key="6">
    <source>
        <dbReference type="ARBA" id="ARBA00005520"/>
    </source>
</evidence>
<comment type="cofactor">
    <cofactor evidence="19">
        <name>Mg(2+)</name>
        <dbReference type="ChEBI" id="CHEBI:18420"/>
    </cofactor>
    <cofactor evidence="19">
        <name>Mn(2+)</name>
        <dbReference type="ChEBI" id="CHEBI:29035"/>
    </cofactor>
    <text evidence="19">Binds 2 divalent metal cations per subunit. Magnesium or manganese.</text>
</comment>
<evidence type="ECO:0000256" key="7">
    <source>
        <dbReference type="ARBA" id="ARBA00022619"/>
    </source>
</evidence>
<comment type="pathway">
    <text evidence="5 19">Cofactor biosynthesis; riboflavin biosynthesis; 2-hydroxy-3-oxobutyl phosphate from D-ribulose 5-phosphate: step 1/1.</text>
</comment>
<evidence type="ECO:0000256" key="11">
    <source>
        <dbReference type="ARBA" id="ARBA00022833"/>
    </source>
</evidence>
<dbReference type="PANTHER" id="PTHR21327:SF18">
    <property type="entry name" value="3,4-DIHYDROXY-2-BUTANONE 4-PHOSPHATE SYNTHASE"/>
    <property type="match status" value="1"/>
</dbReference>
<evidence type="ECO:0000256" key="14">
    <source>
        <dbReference type="ARBA" id="ARBA00023211"/>
    </source>
</evidence>
<dbReference type="HAMAP" id="MF_00179">
    <property type="entry name" value="RibA"/>
    <property type="match status" value="1"/>
</dbReference>
<dbReference type="NCBIfam" id="NF001591">
    <property type="entry name" value="PRK00393.1"/>
    <property type="match status" value="1"/>
</dbReference>
<feature type="binding site" evidence="19">
    <location>
        <position position="359"/>
    </location>
    <ligand>
        <name>GTP</name>
        <dbReference type="ChEBI" id="CHEBI:37565"/>
    </ligand>
</feature>
<dbReference type="GO" id="GO:0005525">
    <property type="term" value="F:GTP binding"/>
    <property type="evidence" value="ECO:0007669"/>
    <property type="project" value="UniProtKB-KW"/>
</dbReference>
<accession>A0A7V4ABI2</accession>
<dbReference type="GO" id="GO:0005829">
    <property type="term" value="C:cytosol"/>
    <property type="evidence" value="ECO:0007669"/>
    <property type="project" value="TreeGrafter"/>
</dbReference>
<feature type="active site" description="Nucleophile; for GTP cyclohydrolase activity" evidence="19">
    <location>
        <position position="338"/>
    </location>
</feature>
<dbReference type="GO" id="GO:0000287">
    <property type="term" value="F:magnesium ion binding"/>
    <property type="evidence" value="ECO:0007669"/>
    <property type="project" value="UniProtKB-UniRule"/>
</dbReference>
<feature type="binding site" evidence="19">
    <location>
        <position position="33"/>
    </location>
    <ligand>
        <name>Mg(2+)</name>
        <dbReference type="ChEBI" id="CHEBI:18420"/>
        <label>1</label>
    </ligand>
</feature>
<dbReference type="GO" id="GO:0008270">
    <property type="term" value="F:zinc ion binding"/>
    <property type="evidence" value="ECO:0007669"/>
    <property type="project" value="UniProtKB-UniRule"/>
</dbReference>
<comment type="cofactor">
    <cofactor evidence="2">
        <name>Mn(2+)</name>
        <dbReference type="ChEBI" id="CHEBI:29035"/>
    </cofactor>
</comment>
<dbReference type="GO" id="GO:0008686">
    <property type="term" value="F:3,4-dihydroxy-2-butanone-4-phosphate synthase activity"/>
    <property type="evidence" value="ECO:0007669"/>
    <property type="project" value="UniProtKB-UniRule"/>
</dbReference>
<organism evidence="22">
    <name type="scientific">candidate division WOR-3 bacterium</name>
    <dbReference type="NCBI Taxonomy" id="2052148"/>
    <lineage>
        <taxon>Bacteria</taxon>
        <taxon>Bacteria division WOR-3</taxon>
    </lineage>
</organism>
<keyword evidence="13 19" id="KW-0342">GTP-binding</keyword>
<comment type="function">
    <text evidence="3 19">Catalyzes the conversion of D-ribulose 5-phosphate to formate and 3,4-dihydroxy-2-butanone 4-phosphate.</text>
</comment>
<feature type="region of interest" description="GTP cyclohydrolase II" evidence="19">
    <location>
        <begin position="209"/>
        <end position="411"/>
    </location>
</feature>
<feature type="binding site" evidence="19">
    <location>
        <begin position="259"/>
        <end position="263"/>
    </location>
    <ligand>
        <name>GTP</name>
        <dbReference type="ChEBI" id="CHEBI:37565"/>
    </ligand>
</feature>
<keyword evidence="15 19" id="KW-0456">Lyase</keyword>
<evidence type="ECO:0000256" key="8">
    <source>
        <dbReference type="ARBA" id="ARBA00022723"/>
    </source>
</evidence>
<comment type="caution">
    <text evidence="22">The sequence shown here is derived from an EMBL/GenBank/DDBJ whole genome shotgun (WGS) entry which is preliminary data.</text>
</comment>
<dbReference type="NCBIfam" id="TIGR00505">
    <property type="entry name" value="ribA"/>
    <property type="match status" value="1"/>
</dbReference>
<gene>
    <name evidence="19" type="primary">ribBA</name>
    <name evidence="22" type="ORF">ENT96_01000</name>
    <name evidence="21" type="ORF">ENU72_01175</name>
</gene>
<feature type="binding site" evidence="19">
    <location>
        <position position="33"/>
    </location>
    <ligand>
        <name>Mg(2+)</name>
        <dbReference type="ChEBI" id="CHEBI:18420"/>
        <label>2</label>
    </ligand>
</feature>
<dbReference type="GO" id="GO:0003935">
    <property type="term" value="F:GTP cyclohydrolase II activity"/>
    <property type="evidence" value="ECO:0007669"/>
    <property type="project" value="UniProtKB-UniRule"/>
</dbReference>
<dbReference type="CDD" id="cd00641">
    <property type="entry name" value="GTP_cyclohydro2"/>
    <property type="match status" value="1"/>
</dbReference>
<feature type="site" description="Essential for DHBP synthase activity" evidence="19">
    <location>
        <position position="133"/>
    </location>
</feature>
<dbReference type="AlphaFoldDB" id="A0A7V4ABI2"/>
<evidence type="ECO:0000313" key="21">
    <source>
        <dbReference type="EMBL" id="HGK53619.1"/>
    </source>
</evidence>
<dbReference type="EMBL" id="DTDP01000051">
    <property type="protein sequence ID" value="HGK53619.1"/>
    <property type="molecule type" value="Genomic_DNA"/>
</dbReference>
<comment type="catalytic activity">
    <reaction evidence="1 19">
        <text>D-ribulose 5-phosphate = (2S)-2-hydroxy-3-oxobutyl phosphate + formate + H(+)</text>
        <dbReference type="Rhea" id="RHEA:18457"/>
        <dbReference type="ChEBI" id="CHEBI:15378"/>
        <dbReference type="ChEBI" id="CHEBI:15740"/>
        <dbReference type="ChEBI" id="CHEBI:58121"/>
        <dbReference type="ChEBI" id="CHEBI:58830"/>
        <dbReference type="EC" id="4.1.99.12"/>
    </reaction>
</comment>
<evidence type="ECO:0000256" key="4">
    <source>
        <dbReference type="ARBA" id="ARBA00004853"/>
    </source>
</evidence>
<feature type="binding site" evidence="19">
    <location>
        <position position="364"/>
    </location>
    <ligand>
        <name>GTP</name>
        <dbReference type="ChEBI" id="CHEBI:37565"/>
    </ligand>
</feature>
<evidence type="ECO:0000256" key="5">
    <source>
        <dbReference type="ARBA" id="ARBA00004904"/>
    </source>
</evidence>